<dbReference type="EMBL" id="BNCO01000016">
    <property type="protein sequence ID" value="GIL53988.1"/>
    <property type="molecule type" value="Genomic_DNA"/>
</dbReference>
<proteinExistence type="predicted"/>
<reference evidence="2" key="1">
    <citation type="journal article" date="2021" name="Proc. Natl. Acad. Sci. U.S.A.">
        <title>Three genomes in the algal genus Volvox reveal the fate of a haploid sex-determining region after a transition to homothallism.</title>
        <authorList>
            <person name="Yamamoto K."/>
            <person name="Hamaji T."/>
            <person name="Kawai-Toyooka H."/>
            <person name="Matsuzaki R."/>
            <person name="Takahashi F."/>
            <person name="Nishimura Y."/>
            <person name="Kawachi M."/>
            <person name="Noguchi H."/>
            <person name="Minakuchi Y."/>
            <person name="Umen J.G."/>
            <person name="Toyoda A."/>
            <person name="Nozaki H."/>
        </authorList>
    </citation>
    <scope>NUCLEOTIDE SEQUENCE</scope>
    <source>
        <strain evidence="2">NIES-3780</strain>
    </source>
</reference>
<sequence>MTTPAASNATSRLIVISYNGRCRRFDLDGDGRLSFAHIARVFRIPLNAANECDTWTLDDTYLRVDNSDPGALLTVSALRDLFPLPAGTNDQPLVLRTDDSDGPDAVPQLPPQPQPQVQGKRSTPKRMDNNQRLSAEISLSPATRGVVPAAATNSPLRPGMLTPRFRSNTSSELLPAGPGYQTPGAASPLRGARTPLGLIMIQQSSPGCLSQQPNVGGAMELVRPTAGAQGDLFRHPRGQGTFYFTTAAAQHLPMLMACHLPPPLQRLLRHFSVPAQCAITARAMALYSCTSHLEYFRDQRLEAALTEARSHNPPQDRYCAYTLQAVRLTGRKRKPGVSPHVNALAASPPPLTPRVAMAAAVATAVPPGCLDVDMDTGGWSFVDGATLHCPGGAAGRKSGRHENWLLSDGADGGITYLPVLYDNEEHSAVLLPLADPPVNGGAGGEGNNPRRPPGVEQTLVWFRYEYESRGGRRGQNFWDKGLPEHLEQAIRDVAGEEALRAARGA</sequence>
<evidence type="ECO:0000313" key="3">
    <source>
        <dbReference type="Proteomes" id="UP000747399"/>
    </source>
</evidence>
<evidence type="ECO:0000256" key="1">
    <source>
        <dbReference type="SAM" id="MobiDB-lite"/>
    </source>
</evidence>
<dbReference type="AlphaFoldDB" id="A0A8J4EZ16"/>
<feature type="region of interest" description="Disordered" evidence="1">
    <location>
        <begin position="87"/>
        <end position="161"/>
    </location>
</feature>
<evidence type="ECO:0000313" key="2">
    <source>
        <dbReference type="EMBL" id="GIL53988.1"/>
    </source>
</evidence>
<name>A0A8J4EZ16_9CHLO</name>
<protein>
    <recommendedName>
        <fullName evidence="4">EF-hand domain-containing protein</fullName>
    </recommendedName>
</protein>
<organism evidence="2 3">
    <name type="scientific">Volvox africanus</name>
    <dbReference type="NCBI Taxonomy" id="51714"/>
    <lineage>
        <taxon>Eukaryota</taxon>
        <taxon>Viridiplantae</taxon>
        <taxon>Chlorophyta</taxon>
        <taxon>core chlorophytes</taxon>
        <taxon>Chlorophyceae</taxon>
        <taxon>CS clade</taxon>
        <taxon>Chlamydomonadales</taxon>
        <taxon>Volvocaceae</taxon>
        <taxon>Volvox</taxon>
    </lineage>
</organism>
<dbReference type="Proteomes" id="UP000747399">
    <property type="component" value="Unassembled WGS sequence"/>
</dbReference>
<accession>A0A8J4EZ16</accession>
<keyword evidence="3" id="KW-1185">Reference proteome</keyword>
<comment type="caution">
    <text evidence="2">The sequence shown here is derived from an EMBL/GenBank/DDBJ whole genome shotgun (WGS) entry which is preliminary data.</text>
</comment>
<gene>
    <name evidence="2" type="ORF">Vafri_9547</name>
</gene>
<evidence type="ECO:0008006" key="4">
    <source>
        <dbReference type="Google" id="ProtNLM"/>
    </source>
</evidence>